<name>A0ABR4FRN6_9EURO</name>
<gene>
    <name evidence="2" type="ORF">BJX66DRAFT_313939</name>
</gene>
<sequence>MQGHQRDLLSIVLCIEADCVAFTTPTNKGTHIYSFMHRTKISFPSQRWVTGNTGQSVFAAKRQGGTIQATRQTDCASRSNLQSQELCH</sequence>
<comment type="caution">
    <text evidence="2">The sequence shown here is derived from an EMBL/GenBank/DDBJ whole genome shotgun (WGS) entry which is preliminary data.</text>
</comment>
<evidence type="ECO:0000313" key="2">
    <source>
        <dbReference type="EMBL" id="KAL2785932.1"/>
    </source>
</evidence>
<feature type="region of interest" description="Disordered" evidence="1">
    <location>
        <begin position="69"/>
        <end position="88"/>
    </location>
</feature>
<evidence type="ECO:0000313" key="3">
    <source>
        <dbReference type="Proteomes" id="UP001610563"/>
    </source>
</evidence>
<dbReference type="EMBL" id="JBFTWV010000130">
    <property type="protein sequence ID" value="KAL2785932.1"/>
    <property type="molecule type" value="Genomic_DNA"/>
</dbReference>
<evidence type="ECO:0008006" key="4">
    <source>
        <dbReference type="Google" id="ProtNLM"/>
    </source>
</evidence>
<dbReference type="Proteomes" id="UP001610563">
    <property type="component" value="Unassembled WGS sequence"/>
</dbReference>
<accession>A0ABR4FRN6</accession>
<protein>
    <recommendedName>
        <fullName evidence="4">Secreted protein</fullName>
    </recommendedName>
</protein>
<proteinExistence type="predicted"/>
<organism evidence="2 3">
    <name type="scientific">Aspergillus keveii</name>
    <dbReference type="NCBI Taxonomy" id="714993"/>
    <lineage>
        <taxon>Eukaryota</taxon>
        <taxon>Fungi</taxon>
        <taxon>Dikarya</taxon>
        <taxon>Ascomycota</taxon>
        <taxon>Pezizomycotina</taxon>
        <taxon>Eurotiomycetes</taxon>
        <taxon>Eurotiomycetidae</taxon>
        <taxon>Eurotiales</taxon>
        <taxon>Aspergillaceae</taxon>
        <taxon>Aspergillus</taxon>
        <taxon>Aspergillus subgen. Nidulantes</taxon>
    </lineage>
</organism>
<reference evidence="2 3" key="1">
    <citation type="submission" date="2024-07" db="EMBL/GenBank/DDBJ databases">
        <title>Section-level genome sequencing and comparative genomics of Aspergillus sections Usti and Cavernicolus.</title>
        <authorList>
            <consortium name="Lawrence Berkeley National Laboratory"/>
            <person name="Nybo J.L."/>
            <person name="Vesth T.C."/>
            <person name="Theobald S."/>
            <person name="Frisvad J.C."/>
            <person name="Larsen T.O."/>
            <person name="Kjaerboelling I."/>
            <person name="Rothschild-Mancinelli K."/>
            <person name="Lyhne E.K."/>
            <person name="Kogle M.E."/>
            <person name="Barry K."/>
            <person name="Clum A."/>
            <person name="Na H."/>
            <person name="Ledsgaard L."/>
            <person name="Lin J."/>
            <person name="Lipzen A."/>
            <person name="Kuo A."/>
            <person name="Riley R."/>
            <person name="Mondo S."/>
            <person name="Labutti K."/>
            <person name="Haridas S."/>
            <person name="Pangalinan J."/>
            <person name="Salamov A.A."/>
            <person name="Simmons B.A."/>
            <person name="Magnuson J.K."/>
            <person name="Chen J."/>
            <person name="Drula E."/>
            <person name="Henrissat B."/>
            <person name="Wiebenga A."/>
            <person name="Lubbers R.J."/>
            <person name="Gomes A.C."/>
            <person name="Makela M.R."/>
            <person name="Stajich J."/>
            <person name="Grigoriev I.V."/>
            <person name="Mortensen U.H."/>
            <person name="De Vries R.P."/>
            <person name="Baker S.E."/>
            <person name="Andersen M.R."/>
        </authorList>
    </citation>
    <scope>NUCLEOTIDE SEQUENCE [LARGE SCALE GENOMIC DNA]</scope>
    <source>
        <strain evidence="2 3">CBS 209.92</strain>
    </source>
</reference>
<keyword evidence="3" id="KW-1185">Reference proteome</keyword>
<evidence type="ECO:0000256" key="1">
    <source>
        <dbReference type="SAM" id="MobiDB-lite"/>
    </source>
</evidence>